<keyword evidence="6" id="KW-1185">Reference proteome</keyword>
<sequence>MAKADDAAAIITVEGLQDLLRAIRAGGYRPIGPTMQNQAIVYDDIESVDDLPRGWTDEQDGGRYRLARRDDDALFGYSVGPQSWKKFLHAPKLRLWTAERDGENASVTPEPPPSDCLAFVGVRACEIRAIEIQDRVLVGDLYVDPHYKALRERALIVAVNCGQAGGTCFCVSMQAGPRVQQGFDIALTELLDGTEHIFLVETGSDEGRALLTQVPHRLASSREVEAGEAVIEHTASSMGREMRSDDLNELLMSNLEHPRWDEVATRCLSCTNCTLVCPTCFCTSVEDVSDLSGQHAERWRRWDSCFTMDFSYIHGGGVRASAKSRYRQWMTHKLATWIDQFGSSGCVGCGRCITWCPVGIDITEEVRAIRGCDTSAGDWP</sequence>
<name>A0ABX6EDI6_9HYPH</name>
<dbReference type="InterPro" id="IPR017896">
    <property type="entry name" value="4Fe4S_Fe-S-bd"/>
</dbReference>
<reference evidence="6" key="1">
    <citation type="submission" date="2019-09" db="EMBL/GenBank/DDBJ databases">
        <title>Isolation and complete genome sequencing of Methylocystis species.</title>
        <authorList>
            <person name="Rumah B.L."/>
            <person name="Stead C.E."/>
            <person name="Stevens B.C."/>
            <person name="Minton N.P."/>
            <person name="Grosse-Honebrink A."/>
            <person name="Zhang Y."/>
        </authorList>
    </citation>
    <scope>NUCLEOTIDE SEQUENCE [LARGE SCALE GENOMIC DNA]</scope>
    <source>
        <strain evidence="6">BRCS1</strain>
    </source>
</reference>
<keyword evidence="1" id="KW-0479">Metal-binding</keyword>
<dbReference type="PANTHER" id="PTHR40447:SF1">
    <property type="entry name" value="ANAEROBIC SULFITE REDUCTASE SUBUNIT A"/>
    <property type="match status" value="1"/>
</dbReference>
<dbReference type="RefSeq" id="WP_154450866.1">
    <property type="nucleotide sequence ID" value="NZ_CP044328.1"/>
</dbReference>
<feature type="domain" description="4Fe-4S ferredoxin-type" evidence="4">
    <location>
        <begin position="256"/>
        <end position="288"/>
    </location>
</feature>
<evidence type="ECO:0000259" key="4">
    <source>
        <dbReference type="PROSITE" id="PS51379"/>
    </source>
</evidence>
<dbReference type="Pfam" id="PF17179">
    <property type="entry name" value="Fer4_22"/>
    <property type="match status" value="1"/>
</dbReference>
<dbReference type="PROSITE" id="PS00198">
    <property type="entry name" value="4FE4S_FER_1"/>
    <property type="match status" value="2"/>
</dbReference>
<dbReference type="EMBL" id="CP044328">
    <property type="protein sequence ID" value="QGM92938.1"/>
    <property type="molecule type" value="Genomic_DNA"/>
</dbReference>
<gene>
    <name evidence="5" type="ORF">F7D13_02300</name>
</gene>
<evidence type="ECO:0000256" key="2">
    <source>
        <dbReference type="ARBA" id="ARBA00023004"/>
    </source>
</evidence>
<dbReference type="PANTHER" id="PTHR40447">
    <property type="entry name" value="ANAEROBIC SULFITE REDUCTASE SUBUNIT A"/>
    <property type="match status" value="1"/>
</dbReference>
<evidence type="ECO:0000256" key="1">
    <source>
        <dbReference type="ARBA" id="ARBA00022723"/>
    </source>
</evidence>
<dbReference type="InterPro" id="IPR017900">
    <property type="entry name" value="4Fe4S_Fe_S_CS"/>
</dbReference>
<dbReference type="Proteomes" id="UP000424673">
    <property type="component" value="Chromosome"/>
</dbReference>
<dbReference type="PROSITE" id="PS51379">
    <property type="entry name" value="4FE4S_FER_2"/>
    <property type="match status" value="2"/>
</dbReference>
<dbReference type="Gene3D" id="1.10.1060.10">
    <property type="entry name" value="Alpha-helical ferredoxin"/>
    <property type="match status" value="1"/>
</dbReference>
<evidence type="ECO:0000256" key="3">
    <source>
        <dbReference type="ARBA" id="ARBA00023014"/>
    </source>
</evidence>
<organism evidence="5 6">
    <name type="scientific">Methylocystis rosea</name>
    <dbReference type="NCBI Taxonomy" id="173366"/>
    <lineage>
        <taxon>Bacteria</taxon>
        <taxon>Pseudomonadati</taxon>
        <taxon>Pseudomonadota</taxon>
        <taxon>Alphaproteobacteria</taxon>
        <taxon>Hyphomicrobiales</taxon>
        <taxon>Methylocystaceae</taxon>
        <taxon>Methylocystis</taxon>
    </lineage>
</organism>
<keyword evidence="2" id="KW-0408">Iron</keyword>
<reference evidence="5 6" key="2">
    <citation type="journal article" date="2021" name="AMB Express">
        <title>Isolation and characterisation of Methylocystis spp. for poly-3-hydroxybutyrate production using waste methane feedstocks.</title>
        <authorList>
            <person name="Rumah B.L."/>
            <person name="Stead C.E."/>
            <person name="Claxton Stevens B.H."/>
            <person name="Minton N.P."/>
            <person name="Grosse-Honebrink A."/>
            <person name="Zhang Y."/>
        </authorList>
    </citation>
    <scope>NUCLEOTIDE SEQUENCE [LARGE SCALE GENOMIC DNA]</scope>
    <source>
        <strain evidence="5 6">BRCS1</strain>
    </source>
</reference>
<dbReference type="SUPFAM" id="SSF46548">
    <property type="entry name" value="alpha-helical ferredoxin"/>
    <property type="match status" value="1"/>
</dbReference>
<evidence type="ECO:0000313" key="6">
    <source>
        <dbReference type="Proteomes" id="UP000424673"/>
    </source>
</evidence>
<proteinExistence type="predicted"/>
<accession>A0ABX6EDI6</accession>
<protein>
    <submittedName>
        <fullName evidence="5">Sulfite reductase subunit A</fullName>
    </submittedName>
</protein>
<evidence type="ECO:0000313" key="5">
    <source>
        <dbReference type="EMBL" id="QGM92938.1"/>
    </source>
</evidence>
<keyword evidence="3" id="KW-0411">Iron-sulfur</keyword>
<dbReference type="InterPro" id="IPR009051">
    <property type="entry name" value="Helical_ferredxn"/>
</dbReference>
<feature type="domain" description="4Fe-4S ferredoxin-type" evidence="4">
    <location>
        <begin position="334"/>
        <end position="365"/>
    </location>
</feature>